<accession>A0A1C4YYQ3</accession>
<dbReference type="Pfam" id="PF01547">
    <property type="entry name" value="SBP_bac_1"/>
    <property type="match status" value="1"/>
</dbReference>
<dbReference type="AlphaFoldDB" id="A0A1C4YYQ3"/>
<dbReference type="InterPro" id="IPR050490">
    <property type="entry name" value="Bact_solute-bd_prot1"/>
</dbReference>
<keyword evidence="5" id="KW-0449">Lipoprotein</keyword>
<evidence type="ECO:0000256" key="5">
    <source>
        <dbReference type="ARBA" id="ARBA00023288"/>
    </source>
</evidence>
<keyword evidence="4" id="KW-0564">Palmitate</keyword>
<protein>
    <submittedName>
        <fullName evidence="6">Multiple sugar transport system substrate-binding protein</fullName>
    </submittedName>
</protein>
<keyword evidence="6" id="KW-0813">Transport</keyword>
<name>A0A1C4YYQ3_MICEC</name>
<dbReference type="OrthoDB" id="2515046at2"/>
<evidence type="ECO:0000313" key="6">
    <source>
        <dbReference type="EMBL" id="SCF25804.1"/>
    </source>
</evidence>
<keyword evidence="7" id="KW-1185">Reference proteome</keyword>
<evidence type="ECO:0000256" key="2">
    <source>
        <dbReference type="ARBA" id="ARBA00022729"/>
    </source>
</evidence>
<dbReference type="InterPro" id="IPR006059">
    <property type="entry name" value="SBP"/>
</dbReference>
<evidence type="ECO:0000256" key="1">
    <source>
        <dbReference type="ARBA" id="ARBA00022475"/>
    </source>
</evidence>
<dbReference type="Gene3D" id="3.40.190.10">
    <property type="entry name" value="Periplasmic binding protein-like II"/>
    <property type="match status" value="1"/>
</dbReference>
<dbReference type="SUPFAM" id="SSF53850">
    <property type="entry name" value="Periplasmic binding protein-like II"/>
    <property type="match status" value="1"/>
</dbReference>
<reference evidence="7" key="1">
    <citation type="submission" date="2016-06" db="EMBL/GenBank/DDBJ databases">
        <authorList>
            <person name="Varghese N."/>
            <person name="Submissions Spin"/>
        </authorList>
    </citation>
    <scope>NUCLEOTIDE SEQUENCE [LARGE SCALE GENOMIC DNA]</scope>
    <source>
        <strain evidence="7">DSM 43816</strain>
    </source>
</reference>
<evidence type="ECO:0000256" key="3">
    <source>
        <dbReference type="ARBA" id="ARBA00023136"/>
    </source>
</evidence>
<gene>
    <name evidence="6" type="ORF">GA0070618_4552</name>
</gene>
<sequence>MRRGAVGGALAVVLAVAGCGGGDEPDDAAQACAPAGKPVTLEYYSWVPGMDKVIDIWNAKNPDIQVKFVTGPAGPDGAYQNFFNGIKAGNAPDLAQVEYDSLASFRLQDGLVNLADCEGVPEVKDKFVPWTWQQVSFGEADAVYAVPQDIGPIGMYYRADLFQAAGLKPPTTWEEYYAAAKVIRTKGGHIHHFASGDVNWFLGQIWQAGGRWFSVDGDQWTVNLTGPESQQVANYWQRMLDEELARPMAGWSDEWWNAMDSGQIWTWVSPYWANALLSQNAPKTSDKWAVTYMPQWTAGQRAAGNWGGSTTAVLRSAEHPFEAAKFATWLNSDPEALKALNENGGLYPATVEGQRMPALAKPLPYFGGQDISGIFAEAAGNVNADFPWGPTMTQTYSDVRDGFAGAVEGKGNLNSALESAQKSTVDALKSQSIPVAGG</sequence>
<dbReference type="PANTHER" id="PTHR43649:SF33">
    <property type="entry name" value="POLYGALACTURONAN_RHAMNOGALACTURONAN-BINDING PROTEIN YTCQ"/>
    <property type="match status" value="1"/>
</dbReference>
<keyword evidence="1" id="KW-1003">Cell membrane</keyword>
<keyword evidence="2" id="KW-0732">Signal</keyword>
<keyword evidence="6" id="KW-0762">Sugar transport</keyword>
<proteinExistence type="predicted"/>
<dbReference type="InParanoid" id="A0A1C4YYQ3"/>
<organism evidence="6 7">
    <name type="scientific">Micromonospora echinospora</name>
    <name type="common">Micromonospora purpurea</name>
    <dbReference type="NCBI Taxonomy" id="1877"/>
    <lineage>
        <taxon>Bacteria</taxon>
        <taxon>Bacillati</taxon>
        <taxon>Actinomycetota</taxon>
        <taxon>Actinomycetes</taxon>
        <taxon>Micromonosporales</taxon>
        <taxon>Micromonosporaceae</taxon>
        <taxon>Micromonospora</taxon>
    </lineage>
</organism>
<evidence type="ECO:0000256" key="4">
    <source>
        <dbReference type="ARBA" id="ARBA00023139"/>
    </source>
</evidence>
<dbReference type="PROSITE" id="PS51257">
    <property type="entry name" value="PROKAR_LIPOPROTEIN"/>
    <property type="match status" value="1"/>
</dbReference>
<evidence type="ECO:0000313" key="7">
    <source>
        <dbReference type="Proteomes" id="UP000198253"/>
    </source>
</evidence>
<dbReference type="RefSeq" id="WP_088983425.1">
    <property type="nucleotide sequence ID" value="NZ_LT607413.1"/>
</dbReference>
<dbReference type="EMBL" id="LT607413">
    <property type="protein sequence ID" value="SCF25804.1"/>
    <property type="molecule type" value="Genomic_DNA"/>
</dbReference>
<dbReference type="PANTHER" id="PTHR43649">
    <property type="entry name" value="ARABINOSE-BINDING PROTEIN-RELATED"/>
    <property type="match status" value="1"/>
</dbReference>
<dbReference type="Proteomes" id="UP000198253">
    <property type="component" value="Chromosome I"/>
</dbReference>
<keyword evidence="3" id="KW-0472">Membrane</keyword>